<keyword evidence="2" id="KW-0663">Pyridoxal phosphate</keyword>
<dbReference type="PANTHER" id="PTHR46577">
    <property type="entry name" value="HTH-TYPE TRANSCRIPTIONAL REGULATORY PROTEIN GABR"/>
    <property type="match status" value="1"/>
</dbReference>
<keyword evidence="4" id="KW-0238">DNA-binding</keyword>
<dbReference type="CDD" id="cd07377">
    <property type="entry name" value="WHTH_GntR"/>
    <property type="match status" value="1"/>
</dbReference>
<evidence type="ECO:0000256" key="2">
    <source>
        <dbReference type="ARBA" id="ARBA00022898"/>
    </source>
</evidence>
<evidence type="ECO:0000256" key="3">
    <source>
        <dbReference type="ARBA" id="ARBA00023015"/>
    </source>
</evidence>
<dbReference type="GO" id="GO:0003677">
    <property type="term" value="F:DNA binding"/>
    <property type="evidence" value="ECO:0007669"/>
    <property type="project" value="UniProtKB-KW"/>
</dbReference>
<reference evidence="8" key="1">
    <citation type="submission" date="2018-02" db="EMBL/GenBank/DDBJ databases">
        <title>Draft genome sequencing of Rhodococcus opacus KU647198.</title>
        <authorList>
            <person name="Zheng B.-X."/>
        </authorList>
    </citation>
    <scope>NUCLEOTIDE SEQUENCE [LARGE SCALE GENOMIC DNA]</scope>
    <source>
        <strain evidence="8">04-OD7</strain>
    </source>
</reference>
<organism evidence="7 8">
    <name type="scientific">Rhodococcus opacus</name>
    <name type="common">Nocardia opaca</name>
    <dbReference type="NCBI Taxonomy" id="37919"/>
    <lineage>
        <taxon>Bacteria</taxon>
        <taxon>Bacillati</taxon>
        <taxon>Actinomycetota</taxon>
        <taxon>Actinomycetes</taxon>
        <taxon>Mycobacteriales</taxon>
        <taxon>Nocardiaceae</taxon>
        <taxon>Rhodococcus</taxon>
    </lineage>
</organism>
<dbReference type="SUPFAM" id="SSF46785">
    <property type="entry name" value="Winged helix' DNA-binding domain"/>
    <property type="match status" value="1"/>
</dbReference>
<accession>A0A2S8IR88</accession>
<dbReference type="SUPFAM" id="SSF53383">
    <property type="entry name" value="PLP-dependent transferases"/>
    <property type="match status" value="1"/>
</dbReference>
<dbReference type="AlphaFoldDB" id="A0A2S8IR88"/>
<dbReference type="InterPro" id="IPR015424">
    <property type="entry name" value="PyrdxlP-dep_Trfase"/>
</dbReference>
<protein>
    <submittedName>
        <fullName evidence="7">Transcriptional regulator</fullName>
    </submittedName>
</protein>
<dbReference type="SMART" id="SM00345">
    <property type="entry name" value="HTH_GNTR"/>
    <property type="match status" value="1"/>
</dbReference>
<evidence type="ECO:0000313" key="7">
    <source>
        <dbReference type="EMBL" id="PQP17263.1"/>
    </source>
</evidence>
<dbReference type="InterPro" id="IPR036388">
    <property type="entry name" value="WH-like_DNA-bd_sf"/>
</dbReference>
<dbReference type="PRINTS" id="PR00035">
    <property type="entry name" value="HTHGNTR"/>
</dbReference>
<dbReference type="PANTHER" id="PTHR46577:SF1">
    <property type="entry name" value="HTH-TYPE TRANSCRIPTIONAL REGULATORY PROTEIN GABR"/>
    <property type="match status" value="1"/>
</dbReference>
<evidence type="ECO:0000256" key="4">
    <source>
        <dbReference type="ARBA" id="ARBA00023125"/>
    </source>
</evidence>
<dbReference type="Gene3D" id="3.40.640.10">
    <property type="entry name" value="Type I PLP-dependent aspartate aminotransferase-like (Major domain)"/>
    <property type="match status" value="1"/>
</dbReference>
<dbReference type="InterPro" id="IPR000524">
    <property type="entry name" value="Tscrpt_reg_HTH_GntR"/>
</dbReference>
<evidence type="ECO:0000259" key="6">
    <source>
        <dbReference type="PROSITE" id="PS50949"/>
    </source>
</evidence>
<dbReference type="GO" id="GO:0030170">
    <property type="term" value="F:pyridoxal phosphate binding"/>
    <property type="evidence" value="ECO:0007669"/>
    <property type="project" value="InterPro"/>
</dbReference>
<dbReference type="InterPro" id="IPR036390">
    <property type="entry name" value="WH_DNA-bd_sf"/>
</dbReference>
<dbReference type="RefSeq" id="WP_105421499.1">
    <property type="nucleotide sequence ID" value="NZ_PUIO01000058.1"/>
</dbReference>
<comment type="caution">
    <text evidence="7">The sequence shown here is derived from an EMBL/GenBank/DDBJ whole genome shotgun (WGS) entry which is preliminary data.</text>
</comment>
<dbReference type="Pfam" id="PF00155">
    <property type="entry name" value="Aminotran_1_2"/>
    <property type="match status" value="1"/>
</dbReference>
<dbReference type="InterPro" id="IPR015421">
    <property type="entry name" value="PyrdxlP-dep_Trfase_major"/>
</dbReference>
<evidence type="ECO:0000256" key="5">
    <source>
        <dbReference type="ARBA" id="ARBA00023163"/>
    </source>
</evidence>
<dbReference type="Gene3D" id="1.10.10.10">
    <property type="entry name" value="Winged helix-like DNA-binding domain superfamily/Winged helix DNA-binding domain"/>
    <property type="match status" value="1"/>
</dbReference>
<keyword evidence="3" id="KW-0805">Transcription regulation</keyword>
<dbReference type="Pfam" id="PF00392">
    <property type="entry name" value="GntR"/>
    <property type="match status" value="1"/>
</dbReference>
<dbReference type="CDD" id="cd00609">
    <property type="entry name" value="AAT_like"/>
    <property type="match status" value="1"/>
</dbReference>
<keyword evidence="5" id="KW-0804">Transcription</keyword>
<feature type="domain" description="HTH gntR-type" evidence="6">
    <location>
        <begin position="15"/>
        <end position="83"/>
    </location>
</feature>
<dbReference type="Proteomes" id="UP000239290">
    <property type="component" value="Unassembled WGS sequence"/>
</dbReference>
<dbReference type="InterPro" id="IPR004839">
    <property type="entry name" value="Aminotransferase_I/II_large"/>
</dbReference>
<dbReference type="GO" id="GO:0003700">
    <property type="term" value="F:DNA-binding transcription factor activity"/>
    <property type="evidence" value="ECO:0007669"/>
    <property type="project" value="InterPro"/>
</dbReference>
<evidence type="ECO:0000313" key="8">
    <source>
        <dbReference type="Proteomes" id="UP000239290"/>
    </source>
</evidence>
<sequence>MSPASNTPDGPDAPAPAYRRLYEQLRAGILSGQLKAGSPLPASRRLAAEVGVSRNTVLAAFEQLDAEGYLDRRPGSGTYVADVLPEQMLTINHAPWTGSGSDDGSGRLSHRGRAIADTRRMPLPEATGVSAEATAFQIGLPALDSFPAELWARMYGARLRQSTRDLMRYNDPRGYRPLREAIASYIGPARGIRCTADQVVIVSGSQQALEFCGRILLDPGDPAWIEDPCYLGAKAALISAGARLVPVPVDRKGIDVAAGIEREPSAKLAVLTPSYQFPLGVTLSLERRLALLDWAAQAGAWIVEDDYDNEFRYRGRPLVALQAIDQHRRVIYVGTFSKIMFPGLRLGYLIAPTELVDGFAAAHLSTDMHAHLLDQAVLADFMEAGHFTRHLRRMRVLCGKRQQLLVAEAKSRLGSDLRIENPDGGLHLVGWLPEGHDDQVVAARAARQRLHLWPLSTHCVEADLPPALLLGYAGIKERDIGDGVASLDRILRGYRPNARLS</sequence>
<proteinExistence type="inferred from homology"/>
<dbReference type="PROSITE" id="PS50949">
    <property type="entry name" value="HTH_GNTR"/>
    <property type="match status" value="1"/>
</dbReference>
<name>A0A2S8IR88_RHOOP</name>
<gene>
    <name evidence="7" type="ORF">C5613_34645</name>
</gene>
<evidence type="ECO:0000256" key="1">
    <source>
        <dbReference type="ARBA" id="ARBA00005384"/>
    </source>
</evidence>
<dbReference type="InterPro" id="IPR051446">
    <property type="entry name" value="HTH_trans_reg/aminotransferase"/>
</dbReference>
<dbReference type="EMBL" id="PUIO01000058">
    <property type="protein sequence ID" value="PQP17263.1"/>
    <property type="molecule type" value="Genomic_DNA"/>
</dbReference>
<comment type="similarity">
    <text evidence="1">In the C-terminal section; belongs to the class-I pyridoxal-phosphate-dependent aminotransferase family.</text>
</comment>